<sequence>MVNKKTTAPQPKIAKSAPFTVEAPGFEQVKGETIPRRNLASKDGLKSTPEEGVNTIYDIVKRSAHKFGNAKAVGWRKLVKTHEEVKKVTKKIDGVEQQVDKKWTYFELGEYSYISFLEYERITQQVGAGLRNLGMEPGDRLHLFAATTPFWLAIAHGAIGHSIPIVTAYDTLGEEGLAHSLKQTHAKTIYLDPSLLPKLVKAIKDTDIVNVVYNSEAEVKQQDIDKLKQAHPKLTVLSFNELKESGEQKKVEPVPPKAEDLCCIMYTSGSTGTPKGVLLKHKNVIAAIAGVNTIIGPYLGPGDGMLTYLPLAHILEFVFENACLFWGGTMGYGNPKTLSDSSVRNCKGDIREFKPTILVGVPAVWESVKKGITAKVNGSNAIVRNMFWGAMAAKNILMSTGLPGSGILDHVVFSKIRDATGGRMRICMNGGGPINKDTQRFISMAICPMIGGYGLTETAAMGALMDPMAWTADAIGEIPSSVEVKLVDFADAGYYSTNKPPQGEIWIRGDSITDGYLDLEKETKESFTDDGWFKTGDIGEFDSRGHLRIIDRKKNLVKTLNGEYIALEKLESIYRSDPVVANICVYASPDQSKPIAIIVPTEPALKKLASDNGVQGDTVETLVHDKKLNGIVLKQLQAAGRAGGLSAGEIIEGVALADEEWTPANGLTTSAQKLNRKAILDKYKKEVEQAYK</sequence>
<evidence type="ECO:0000256" key="4">
    <source>
        <dbReference type="ARBA" id="ARBA00022840"/>
    </source>
</evidence>
<dbReference type="InterPro" id="IPR020845">
    <property type="entry name" value="AMP-binding_CS"/>
</dbReference>
<dbReference type="InterPro" id="IPR042099">
    <property type="entry name" value="ANL_N_sf"/>
</dbReference>
<name>A0A5N6KWH6_9ROSI</name>
<comment type="catalytic activity">
    <reaction evidence="5">
        <text>a long-chain fatty acid + ATP + CoA = a long-chain fatty acyl-CoA + AMP + diphosphate</text>
        <dbReference type="Rhea" id="RHEA:15421"/>
        <dbReference type="ChEBI" id="CHEBI:30616"/>
        <dbReference type="ChEBI" id="CHEBI:33019"/>
        <dbReference type="ChEBI" id="CHEBI:57287"/>
        <dbReference type="ChEBI" id="CHEBI:57560"/>
        <dbReference type="ChEBI" id="CHEBI:83139"/>
        <dbReference type="ChEBI" id="CHEBI:456215"/>
        <dbReference type="EC" id="6.2.1.3"/>
    </reaction>
</comment>
<dbReference type="CDD" id="cd17639">
    <property type="entry name" value="LC_FACS_euk1"/>
    <property type="match status" value="1"/>
</dbReference>
<comment type="similarity">
    <text evidence="1">Belongs to the ATP-dependent AMP-binding enzyme family.</text>
</comment>
<evidence type="ECO:0000259" key="6">
    <source>
        <dbReference type="Pfam" id="PF00501"/>
    </source>
</evidence>
<dbReference type="SUPFAM" id="SSF56801">
    <property type="entry name" value="Acetyl-CoA synthetase-like"/>
    <property type="match status" value="1"/>
</dbReference>
<keyword evidence="4" id="KW-0067">ATP-binding</keyword>
<keyword evidence="2" id="KW-0436">Ligase</keyword>
<proteinExistence type="inferred from homology"/>
<evidence type="ECO:0000313" key="7">
    <source>
        <dbReference type="EMBL" id="KAB8349742.1"/>
    </source>
</evidence>
<dbReference type="PANTHER" id="PTHR43272:SF83">
    <property type="entry name" value="ACYL-COA SYNTHETASE LONG-CHAIN, ISOFORM J"/>
    <property type="match status" value="1"/>
</dbReference>
<evidence type="ECO:0000256" key="1">
    <source>
        <dbReference type="ARBA" id="ARBA00006432"/>
    </source>
</evidence>
<dbReference type="PROSITE" id="PS00455">
    <property type="entry name" value="AMP_BINDING"/>
    <property type="match status" value="1"/>
</dbReference>
<dbReference type="GO" id="GO:0004467">
    <property type="term" value="F:long-chain fatty acid-CoA ligase activity"/>
    <property type="evidence" value="ECO:0007669"/>
    <property type="project" value="UniProtKB-EC"/>
</dbReference>
<dbReference type="Proteomes" id="UP000327013">
    <property type="component" value="Unassembled WGS sequence"/>
</dbReference>
<keyword evidence="8" id="KW-1185">Reference proteome</keyword>
<keyword evidence="3" id="KW-0547">Nucleotide-binding</keyword>
<dbReference type="AlphaFoldDB" id="A0A5N6KWH6"/>
<evidence type="ECO:0000256" key="5">
    <source>
        <dbReference type="ARBA" id="ARBA00036813"/>
    </source>
</evidence>
<dbReference type="EMBL" id="VIBQ01000014">
    <property type="protein sequence ID" value="KAB8349742.1"/>
    <property type="molecule type" value="Genomic_DNA"/>
</dbReference>
<evidence type="ECO:0000256" key="2">
    <source>
        <dbReference type="ARBA" id="ARBA00022598"/>
    </source>
</evidence>
<dbReference type="PANTHER" id="PTHR43272">
    <property type="entry name" value="LONG-CHAIN-FATTY-ACID--COA LIGASE"/>
    <property type="match status" value="1"/>
</dbReference>
<dbReference type="GO" id="GO:0005783">
    <property type="term" value="C:endoplasmic reticulum"/>
    <property type="evidence" value="ECO:0007669"/>
    <property type="project" value="TreeGrafter"/>
</dbReference>
<dbReference type="GO" id="GO:0005524">
    <property type="term" value="F:ATP binding"/>
    <property type="evidence" value="ECO:0007669"/>
    <property type="project" value="UniProtKB-KW"/>
</dbReference>
<dbReference type="InterPro" id="IPR000873">
    <property type="entry name" value="AMP-dep_synth/lig_dom"/>
</dbReference>
<dbReference type="GO" id="GO:0035336">
    <property type="term" value="P:long-chain fatty-acyl-CoA metabolic process"/>
    <property type="evidence" value="ECO:0007669"/>
    <property type="project" value="TreeGrafter"/>
</dbReference>
<dbReference type="OrthoDB" id="1700726at2759"/>
<dbReference type="GO" id="GO:0005811">
    <property type="term" value="C:lipid droplet"/>
    <property type="evidence" value="ECO:0007669"/>
    <property type="project" value="TreeGrafter"/>
</dbReference>
<gene>
    <name evidence="7" type="ORF">FH972_023757</name>
</gene>
<feature type="domain" description="AMP-dependent synthetase/ligase" evidence="6">
    <location>
        <begin position="97"/>
        <end position="517"/>
    </location>
</feature>
<dbReference type="GO" id="GO:0005886">
    <property type="term" value="C:plasma membrane"/>
    <property type="evidence" value="ECO:0007669"/>
    <property type="project" value="TreeGrafter"/>
</dbReference>
<dbReference type="Gene3D" id="3.40.50.12780">
    <property type="entry name" value="N-terminal domain of ligase-like"/>
    <property type="match status" value="1"/>
</dbReference>
<dbReference type="Pfam" id="PF00501">
    <property type="entry name" value="AMP-binding"/>
    <property type="match status" value="1"/>
</dbReference>
<organism evidence="7 8">
    <name type="scientific">Carpinus fangiana</name>
    <dbReference type="NCBI Taxonomy" id="176857"/>
    <lineage>
        <taxon>Eukaryota</taxon>
        <taxon>Viridiplantae</taxon>
        <taxon>Streptophyta</taxon>
        <taxon>Embryophyta</taxon>
        <taxon>Tracheophyta</taxon>
        <taxon>Spermatophyta</taxon>
        <taxon>Magnoliopsida</taxon>
        <taxon>eudicotyledons</taxon>
        <taxon>Gunneridae</taxon>
        <taxon>Pentapetalae</taxon>
        <taxon>rosids</taxon>
        <taxon>fabids</taxon>
        <taxon>Fagales</taxon>
        <taxon>Betulaceae</taxon>
        <taxon>Carpinus</taxon>
    </lineage>
</organism>
<comment type="caution">
    <text evidence="7">The sequence shown here is derived from an EMBL/GenBank/DDBJ whole genome shotgun (WGS) entry which is preliminary data.</text>
</comment>
<protein>
    <recommendedName>
        <fullName evidence="6">AMP-dependent synthetase/ligase domain-containing protein</fullName>
    </recommendedName>
</protein>
<accession>A0A5N6KWH6</accession>
<evidence type="ECO:0000256" key="3">
    <source>
        <dbReference type="ARBA" id="ARBA00022741"/>
    </source>
</evidence>
<reference evidence="7 8" key="1">
    <citation type="submission" date="2019-06" db="EMBL/GenBank/DDBJ databases">
        <title>A chromosomal-level reference genome of Carpinus fangiana (Coryloideae, Betulaceae).</title>
        <authorList>
            <person name="Yang X."/>
            <person name="Wang Z."/>
            <person name="Zhang L."/>
            <person name="Hao G."/>
            <person name="Liu J."/>
            <person name="Yang Y."/>
        </authorList>
    </citation>
    <scope>NUCLEOTIDE SEQUENCE [LARGE SCALE GENOMIC DNA]</scope>
    <source>
        <strain evidence="7">Cfa_2016G</strain>
        <tissue evidence="7">Leaf</tissue>
    </source>
</reference>
<evidence type="ECO:0000313" key="8">
    <source>
        <dbReference type="Proteomes" id="UP000327013"/>
    </source>
</evidence>